<name>A0A4U8YJB7_9BACT</name>
<gene>
    <name evidence="1" type="ORF">MSL71_11120</name>
</gene>
<dbReference type="Proteomes" id="UP000507962">
    <property type="component" value="Unassembled WGS sequence"/>
</dbReference>
<reference evidence="1 2" key="1">
    <citation type="submission" date="2019-03" db="EMBL/GenBank/DDBJ databases">
        <authorList>
            <person name="Nijsse B."/>
        </authorList>
    </citation>
    <scope>NUCLEOTIDE SEQUENCE [LARGE SCALE GENOMIC DNA]</scope>
    <source>
        <strain evidence="1">Desulfoluna butyratoxydans MSL71</strain>
    </source>
</reference>
<keyword evidence="2" id="KW-1185">Reference proteome</keyword>
<accession>A0A4U8YJB7</accession>
<evidence type="ECO:0000313" key="2">
    <source>
        <dbReference type="Proteomes" id="UP000507962"/>
    </source>
</evidence>
<protein>
    <submittedName>
        <fullName evidence="1">Uncharacterized protein</fullName>
    </submittedName>
</protein>
<dbReference type="AlphaFoldDB" id="A0A4U8YJB7"/>
<organism evidence="1 2">
    <name type="scientific">Desulfoluna butyratoxydans</name>
    <dbReference type="NCBI Taxonomy" id="231438"/>
    <lineage>
        <taxon>Bacteria</taxon>
        <taxon>Pseudomonadati</taxon>
        <taxon>Thermodesulfobacteriota</taxon>
        <taxon>Desulfobacteria</taxon>
        <taxon>Desulfobacterales</taxon>
        <taxon>Desulfolunaceae</taxon>
        <taxon>Desulfoluna</taxon>
    </lineage>
</organism>
<dbReference type="RefSeq" id="WP_180137683.1">
    <property type="nucleotide sequence ID" value="NZ_CAADHO010000002.1"/>
</dbReference>
<dbReference type="EMBL" id="CAADHO010000002">
    <property type="protein sequence ID" value="VFQ43477.1"/>
    <property type="molecule type" value="Genomic_DNA"/>
</dbReference>
<sequence length="66" mass="7568">MKMRQEEIPKEFTSRDKPIVETVGDLLEYLKMLPRDMPVETGLSDGVMLAVYNVTTNPVLEIEEIN</sequence>
<evidence type="ECO:0000313" key="1">
    <source>
        <dbReference type="EMBL" id="VFQ43477.1"/>
    </source>
</evidence>
<proteinExistence type="predicted"/>